<dbReference type="EMBL" id="JARBHB010000004">
    <property type="protein sequence ID" value="KAJ8885594.1"/>
    <property type="molecule type" value="Genomic_DNA"/>
</dbReference>
<evidence type="ECO:0000313" key="2">
    <source>
        <dbReference type="Proteomes" id="UP001159363"/>
    </source>
</evidence>
<comment type="caution">
    <text evidence="1">The sequence shown here is derived from an EMBL/GenBank/DDBJ whole genome shotgun (WGS) entry which is preliminary data.</text>
</comment>
<dbReference type="Proteomes" id="UP001159363">
    <property type="component" value="Chromosome X"/>
</dbReference>
<evidence type="ECO:0000313" key="1">
    <source>
        <dbReference type="EMBL" id="KAJ8885594.1"/>
    </source>
</evidence>
<keyword evidence="2" id="KW-1185">Reference proteome</keyword>
<accession>A0ABQ9HN79</accession>
<sequence>MADTEKHTCQKKKDPSRKQQRLSDIKQCLVRWQKTTSFDLRCVVKSYLDGTGSTVTCFHNNFPGCDWAESFMKRHRNVISQQTAKNISYSRAATGKEVLQGVPAANVWNYAETILVDPGNKKFLIKRGTKHLEQLHNASKACTSLMVCGNAESILESLYVNYKTNKLWSTGQNQAGLITNHLKADGVKVITGGNLRSHVNRHAEVAHLCEVNSIKFVALPPPNSTHLLHSLDVLEEWKRSAYGSKCSAIPKDQFPRLLKCLMDAITHSQSNLKAGFQEDRDITFRQDSIPRYTTCSYPKTTRPSIASSDIGGGVHATTSIACGHVKKQCRSCEDTPRGQLPVDIHEGEEFTVHYTVDSMDTNYFH</sequence>
<name>A0ABQ9HN79_9NEOP</name>
<reference evidence="1 2" key="1">
    <citation type="submission" date="2023-02" db="EMBL/GenBank/DDBJ databases">
        <title>LHISI_Scaffold_Assembly.</title>
        <authorList>
            <person name="Stuart O.P."/>
            <person name="Cleave R."/>
            <person name="Magrath M.J.L."/>
            <person name="Mikheyev A.S."/>
        </authorList>
    </citation>
    <scope>NUCLEOTIDE SEQUENCE [LARGE SCALE GENOMIC DNA]</scope>
    <source>
        <strain evidence="1">Daus_M_001</strain>
        <tissue evidence="1">Leg muscle</tissue>
    </source>
</reference>
<proteinExistence type="predicted"/>
<organism evidence="1 2">
    <name type="scientific">Dryococelus australis</name>
    <dbReference type="NCBI Taxonomy" id="614101"/>
    <lineage>
        <taxon>Eukaryota</taxon>
        <taxon>Metazoa</taxon>
        <taxon>Ecdysozoa</taxon>
        <taxon>Arthropoda</taxon>
        <taxon>Hexapoda</taxon>
        <taxon>Insecta</taxon>
        <taxon>Pterygota</taxon>
        <taxon>Neoptera</taxon>
        <taxon>Polyneoptera</taxon>
        <taxon>Phasmatodea</taxon>
        <taxon>Verophasmatodea</taxon>
        <taxon>Anareolatae</taxon>
        <taxon>Phasmatidae</taxon>
        <taxon>Eurycanthinae</taxon>
        <taxon>Dryococelus</taxon>
    </lineage>
</organism>
<protein>
    <submittedName>
        <fullName evidence="1">Uncharacterized protein</fullName>
    </submittedName>
</protein>
<gene>
    <name evidence="1" type="ORF">PR048_011792</name>
</gene>